<dbReference type="OrthoDB" id="3673440at2759"/>
<evidence type="ECO:0000313" key="2">
    <source>
        <dbReference type="Proteomes" id="UP000676310"/>
    </source>
</evidence>
<gene>
    <name evidence="1" type="ORF">ALTATR162_LOCUS10436</name>
</gene>
<sequence length="143" mass="16210">MDSERQLSSSGRIAIMDVGTRIKREDVDDAVKKVRMFQTRTIGAGISKPSRGLEANFLLRYSPEIHNEIYAHALGVKSYTSTNTRVVRWKHTKKSLSDGTTLLRLCKEITVEVRSMLEARAVPHIPIMAYMNFNKLTACVIRD</sequence>
<name>A0A8J2IFQ5_9PLEO</name>
<evidence type="ECO:0000313" key="1">
    <source>
        <dbReference type="EMBL" id="CAG5183108.1"/>
    </source>
</evidence>
<comment type="caution">
    <text evidence="1">The sequence shown here is derived from an EMBL/GenBank/DDBJ whole genome shotgun (WGS) entry which is preliminary data.</text>
</comment>
<dbReference type="RefSeq" id="XP_043174007.1">
    <property type="nucleotide sequence ID" value="XM_043318072.1"/>
</dbReference>
<accession>A0A8J2IFQ5</accession>
<dbReference type="AlphaFoldDB" id="A0A8J2IFQ5"/>
<organism evidence="1 2">
    <name type="scientific">Alternaria atra</name>
    <dbReference type="NCBI Taxonomy" id="119953"/>
    <lineage>
        <taxon>Eukaryota</taxon>
        <taxon>Fungi</taxon>
        <taxon>Dikarya</taxon>
        <taxon>Ascomycota</taxon>
        <taxon>Pezizomycotina</taxon>
        <taxon>Dothideomycetes</taxon>
        <taxon>Pleosporomycetidae</taxon>
        <taxon>Pleosporales</taxon>
        <taxon>Pleosporineae</taxon>
        <taxon>Pleosporaceae</taxon>
        <taxon>Alternaria</taxon>
        <taxon>Alternaria sect. Ulocladioides</taxon>
    </lineage>
</organism>
<dbReference type="Proteomes" id="UP000676310">
    <property type="component" value="Unassembled WGS sequence"/>
</dbReference>
<dbReference type="GeneID" id="67010597"/>
<protein>
    <submittedName>
        <fullName evidence="1">Uncharacterized protein</fullName>
    </submittedName>
</protein>
<reference evidence="1" key="1">
    <citation type="submission" date="2021-05" db="EMBL/GenBank/DDBJ databases">
        <authorList>
            <person name="Stam R."/>
        </authorList>
    </citation>
    <scope>NUCLEOTIDE SEQUENCE</scope>
    <source>
        <strain evidence="1">CS162</strain>
    </source>
</reference>
<proteinExistence type="predicted"/>
<keyword evidence="2" id="KW-1185">Reference proteome</keyword>
<dbReference type="EMBL" id="CAJRGZ010000028">
    <property type="protein sequence ID" value="CAG5183108.1"/>
    <property type="molecule type" value="Genomic_DNA"/>
</dbReference>